<reference evidence="2 3" key="1">
    <citation type="journal article" date="2014" name="Antonie Van Leeuwenhoek">
        <title>Roseivivax atlanticus sp. nov., isolated from surface seawater of the Atlantic Ocean.</title>
        <authorList>
            <person name="Li G."/>
            <person name="Lai Q."/>
            <person name="Liu X."/>
            <person name="Sun F."/>
            <person name="Shao Z."/>
        </authorList>
    </citation>
    <scope>NUCLEOTIDE SEQUENCE [LARGE SCALE GENOMIC DNA]</scope>
    <source>
        <strain evidence="2 3">22II-s10s</strain>
    </source>
</reference>
<dbReference type="Pfam" id="PF05099">
    <property type="entry name" value="TerB"/>
    <property type="match status" value="1"/>
</dbReference>
<dbReference type="STRING" id="1379903.ATO8_15037"/>
<proteinExistence type="predicted"/>
<dbReference type="InterPro" id="IPR007791">
    <property type="entry name" value="DjlA_N"/>
</dbReference>
<dbReference type="Proteomes" id="UP000019063">
    <property type="component" value="Unassembled WGS sequence"/>
</dbReference>
<keyword evidence="3" id="KW-1185">Reference proteome</keyword>
<name>W4HGW3_9RHOB</name>
<dbReference type="eggNOG" id="COG4103">
    <property type="taxonomic scope" value="Bacteria"/>
</dbReference>
<protein>
    <recommendedName>
        <fullName evidence="1">Co-chaperone DjlA N-terminal domain-containing protein</fullName>
    </recommendedName>
</protein>
<evidence type="ECO:0000313" key="3">
    <source>
        <dbReference type="Proteomes" id="UP000019063"/>
    </source>
</evidence>
<comment type="caution">
    <text evidence="2">The sequence shown here is derived from an EMBL/GenBank/DDBJ whole genome shotgun (WGS) entry which is preliminary data.</text>
</comment>
<organism evidence="2 3">
    <name type="scientific">Roseivivax marinus</name>
    <dbReference type="NCBI Taxonomy" id="1379903"/>
    <lineage>
        <taxon>Bacteria</taxon>
        <taxon>Pseudomonadati</taxon>
        <taxon>Pseudomonadota</taxon>
        <taxon>Alphaproteobacteria</taxon>
        <taxon>Rhodobacterales</taxon>
        <taxon>Roseobacteraceae</taxon>
        <taxon>Roseivivax</taxon>
    </lineage>
</organism>
<dbReference type="AlphaFoldDB" id="W4HGW3"/>
<evidence type="ECO:0000313" key="2">
    <source>
        <dbReference type="EMBL" id="ETW11992.1"/>
    </source>
</evidence>
<gene>
    <name evidence="2" type="ORF">ATO8_15037</name>
</gene>
<evidence type="ECO:0000259" key="1">
    <source>
        <dbReference type="Pfam" id="PF05099"/>
    </source>
</evidence>
<sequence>MRPNYGWLDPADTPLALGALAVRLARQDLAPLALDSARIDAALAHRYDLTRSEAEEMRRACEEVAAAVPPGSGYSRLVAQHVAADERDAFARCLWREARRPAADPDAARTLARTFGLPETAFGAVGRA</sequence>
<accession>W4HGW3</accession>
<dbReference type="OrthoDB" id="7871207at2"/>
<dbReference type="RefSeq" id="WP_051487807.1">
    <property type="nucleotide sequence ID" value="NZ_AQQW01000009.1"/>
</dbReference>
<feature type="domain" description="Co-chaperone DjlA N-terminal" evidence="1">
    <location>
        <begin position="15"/>
        <end position="98"/>
    </location>
</feature>
<dbReference type="EMBL" id="AQQW01000009">
    <property type="protein sequence ID" value="ETW11992.1"/>
    <property type="molecule type" value="Genomic_DNA"/>
</dbReference>